<evidence type="ECO:0000313" key="4">
    <source>
        <dbReference type="EMBL" id="SHF19509.1"/>
    </source>
</evidence>
<organism evidence="4 5">
    <name type="scientific">Bacteroides faecichinchillae</name>
    <dbReference type="NCBI Taxonomy" id="871325"/>
    <lineage>
        <taxon>Bacteria</taxon>
        <taxon>Pseudomonadati</taxon>
        <taxon>Bacteroidota</taxon>
        <taxon>Bacteroidia</taxon>
        <taxon>Bacteroidales</taxon>
        <taxon>Bacteroidaceae</taxon>
        <taxon>Bacteroides</taxon>
    </lineage>
</organism>
<keyword evidence="4" id="KW-0418">Kinase</keyword>
<dbReference type="GO" id="GO:0016779">
    <property type="term" value="F:nucleotidyltransferase activity"/>
    <property type="evidence" value="ECO:0007669"/>
    <property type="project" value="UniProtKB-KW"/>
</dbReference>
<dbReference type="AlphaFoldDB" id="A0A1M4ZN90"/>
<dbReference type="SUPFAM" id="SSF53448">
    <property type="entry name" value="Nucleotide-diphospho-sugar transferases"/>
    <property type="match status" value="1"/>
</dbReference>
<dbReference type="Proteomes" id="UP000184436">
    <property type="component" value="Unassembled WGS sequence"/>
</dbReference>
<dbReference type="PANTHER" id="PTHR43584">
    <property type="entry name" value="NUCLEOTIDYL TRANSFERASE"/>
    <property type="match status" value="1"/>
</dbReference>
<reference evidence="4 5" key="1">
    <citation type="submission" date="2016-11" db="EMBL/GenBank/DDBJ databases">
        <authorList>
            <person name="Jaros S."/>
            <person name="Januszkiewicz K."/>
            <person name="Wedrychowicz H."/>
        </authorList>
    </citation>
    <scope>NUCLEOTIDE SEQUENCE [LARGE SCALE GENOMIC DNA]</scope>
    <source>
        <strain evidence="4 5">DSM 26883</strain>
    </source>
</reference>
<dbReference type="InterPro" id="IPR050065">
    <property type="entry name" value="GlmU-like"/>
</dbReference>
<dbReference type="OrthoDB" id="9813880at2"/>
<dbReference type="EMBL" id="FQVD01000013">
    <property type="protein sequence ID" value="SHF19509.1"/>
    <property type="molecule type" value="Genomic_DNA"/>
</dbReference>
<evidence type="ECO:0000256" key="2">
    <source>
        <dbReference type="ARBA" id="ARBA00022695"/>
    </source>
</evidence>
<dbReference type="InterPro" id="IPR005835">
    <property type="entry name" value="NTP_transferase_dom"/>
</dbReference>
<dbReference type="GO" id="GO:0016301">
    <property type="term" value="F:kinase activity"/>
    <property type="evidence" value="ECO:0007669"/>
    <property type="project" value="UniProtKB-KW"/>
</dbReference>
<dbReference type="Gene3D" id="3.90.550.10">
    <property type="entry name" value="Spore Coat Polysaccharide Biosynthesis Protein SpsA, Chain A"/>
    <property type="match status" value="1"/>
</dbReference>
<evidence type="ECO:0000256" key="1">
    <source>
        <dbReference type="ARBA" id="ARBA00022679"/>
    </source>
</evidence>
<dbReference type="CDD" id="cd02523">
    <property type="entry name" value="PC_cytidylyltransferase"/>
    <property type="match status" value="1"/>
</dbReference>
<keyword evidence="1" id="KW-0808">Transferase</keyword>
<dbReference type="RefSeq" id="WP_025074679.1">
    <property type="nucleotide sequence ID" value="NZ_FQVD01000013.1"/>
</dbReference>
<evidence type="ECO:0000259" key="3">
    <source>
        <dbReference type="Pfam" id="PF00483"/>
    </source>
</evidence>
<proteinExistence type="predicted"/>
<feature type="domain" description="Nucleotidyl transferase" evidence="3">
    <location>
        <begin position="2"/>
        <end position="121"/>
    </location>
</feature>
<gene>
    <name evidence="4" type="ORF">SAMN05444349_11325</name>
</gene>
<dbReference type="InterPro" id="IPR029044">
    <property type="entry name" value="Nucleotide-diphossugar_trans"/>
</dbReference>
<dbReference type="PANTHER" id="PTHR43584:SF5">
    <property type="entry name" value="PROTEIN LICC"/>
    <property type="match status" value="1"/>
</dbReference>
<keyword evidence="2" id="KW-0548">Nucleotidyltransferase</keyword>
<keyword evidence="5" id="KW-1185">Reference proteome</keyword>
<protein>
    <submittedName>
        <fullName evidence="4">Choline kinase</fullName>
    </submittedName>
</protein>
<accession>A0A1M4ZN90</accession>
<dbReference type="STRING" id="871325.SAMN05444349_11325"/>
<name>A0A1M4ZN90_9BACE</name>
<evidence type="ECO:0000313" key="5">
    <source>
        <dbReference type="Proteomes" id="UP000184436"/>
    </source>
</evidence>
<sequence length="243" mass="27882">MKAVILAAGIASRLRPLTDTTPKCLLKIGERCLLERAFDALIQNGFNEFVVVTGYRQQQIVDFLETHYPQQKITFIYNEQYASTNNIYSLWLTRPYVDKENILLLDSDIIFDSQIVTNLLKSDKENILALNCHELSAEEIKVIVDSEQKVKEISKVCSITDAIGESIGIEKISALYTEALFRELEVMIEKEGLDNIFYERAFERLIPQGHCFYVLDTTQFFSAELDTIEDFEQAKKSIPAELY</sequence>
<dbReference type="Pfam" id="PF00483">
    <property type="entry name" value="NTP_transferase"/>
    <property type="match status" value="1"/>
</dbReference>